<evidence type="ECO:0000313" key="2">
    <source>
        <dbReference type="EMBL" id="KAK8063342.1"/>
    </source>
</evidence>
<feature type="region of interest" description="Disordered" evidence="1">
    <location>
        <begin position="302"/>
        <end position="327"/>
    </location>
</feature>
<organism evidence="2 3">
    <name type="scientific">Apiospora saccharicola</name>
    <dbReference type="NCBI Taxonomy" id="335842"/>
    <lineage>
        <taxon>Eukaryota</taxon>
        <taxon>Fungi</taxon>
        <taxon>Dikarya</taxon>
        <taxon>Ascomycota</taxon>
        <taxon>Pezizomycotina</taxon>
        <taxon>Sordariomycetes</taxon>
        <taxon>Xylariomycetidae</taxon>
        <taxon>Amphisphaeriales</taxon>
        <taxon>Apiosporaceae</taxon>
        <taxon>Apiospora</taxon>
    </lineage>
</organism>
<dbReference type="EMBL" id="JAQQWM010000005">
    <property type="protein sequence ID" value="KAK8063342.1"/>
    <property type="molecule type" value="Genomic_DNA"/>
</dbReference>
<dbReference type="Gene3D" id="3.40.50.1240">
    <property type="entry name" value="Phosphoglycerate mutase-like"/>
    <property type="match status" value="1"/>
</dbReference>
<dbReference type="PANTHER" id="PTHR48100">
    <property type="entry name" value="BROAD-SPECIFICITY PHOSPHATASE YOR283W-RELATED"/>
    <property type="match status" value="1"/>
</dbReference>
<comment type="caution">
    <text evidence="2">The sequence shown here is derived from an EMBL/GenBank/DDBJ whole genome shotgun (WGS) entry which is preliminary data.</text>
</comment>
<dbReference type="Pfam" id="PF00300">
    <property type="entry name" value="His_Phos_1"/>
    <property type="match status" value="1"/>
</dbReference>
<name>A0ABR1UWQ0_9PEZI</name>
<keyword evidence="3" id="KW-1185">Reference proteome</keyword>
<dbReference type="PANTHER" id="PTHR48100:SF1">
    <property type="entry name" value="HISTIDINE PHOSPHATASE FAMILY PROTEIN-RELATED"/>
    <property type="match status" value="1"/>
</dbReference>
<dbReference type="InterPro" id="IPR050275">
    <property type="entry name" value="PGM_Phosphatase"/>
</dbReference>
<dbReference type="InterPro" id="IPR029033">
    <property type="entry name" value="His_PPase_superfam"/>
</dbReference>
<protein>
    <submittedName>
        <fullName evidence="2">Uncharacterized protein</fullName>
    </submittedName>
</protein>
<gene>
    <name evidence="2" type="ORF">PG996_007994</name>
</gene>
<evidence type="ECO:0000256" key="1">
    <source>
        <dbReference type="SAM" id="MobiDB-lite"/>
    </source>
</evidence>
<proteinExistence type="predicted"/>
<sequence>MFGDPISSWAFTRAQYHTLQQPHFQPDLRRIAGQQEDFKLPWDDNMYLTFPSAEKPDWKALSTHVERLNAGSDNNTHYKIVYIMRRAHKVSTDPSQLDPSDIDPELTDLGKEQCETLQTSFKRAMENHSLPPPGVIATSPLARALQTTQRGIVPLFPSVRPVVLEGLREQVTNHGKNQRHDKRWIEERFPDFDVQKVDAVDRLGERYSIPGSKEPYQDVWQRVRASLTFLFENYERESVLLLMIHCHVTETLQREIDGWGIPEERRKEVEFFVGEAKGYAMVTSKLASPSSAAGNSVALHVRKKSALSGDPTTPPPSGTPVASVDTP</sequence>
<evidence type="ECO:0000313" key="3">
    <source>
        <dbReference type="Proteomes" id="UP001446871"/>
    </source>
</evidence>
<dbReference type="Proteomes" id="UP001446871">
    <property type="component" value="Unassembled WGS sequence"/>
</dbReference>
<reference evidence="2 3" key="1">
    <citation type="submission" date="2023-01" db="EMBL/GenBank/DDBJ databases">
        <title>Analysis of 21 Apiospora genomes using comparative genomics revels a genus with tremendous synthesis potential of carbohydrate active enzymes and secondary metabolites.</title>
        <authorList>
            <person name="Sorensen T."/>
        </authorList>
    </citation>
    <scope>NUCLEOTIDE SEQUENCE [LARGE SCALE GENOMIC DNA]</scope>
    <source>
        <strain evidence="2 3">CBS 83171</strain>
    </source>
</reference>
<dbReference type="CDD" id="cd07040">
    <property type="entry name" value="HP"/>
    <property type="match status" value="1"/>
</dbReference>
<dbReference type="SUPFAM" id="SSF53254">
    <property type="entry name" value="Phosphoglycerate mutase-like"/>
    <property type="match status" value="1"/>
</dbReference>
<dbReference type="InterPro" id="IPR013078">
    <property type="entry name" value="His_Pase_superF_clade-1"/>
</dbReference>
<accession>A0ABR1UWQ0</accession>